<gene>
    <name evidence="1" type="ORF">METZ01_LOCUS167118</name>
</gene>
<protein>
    <recommendedName>
        <fullName evidence="2">Glycosyl transferase family 1 domain-containing protein</fullName>
    </recommendedName>
</protein>
<dbReference type="PANTHER" id="PTHR12526">
    <property type="entry name" value="GLYCOSYLTRANSFERASE"/>
    <property type="match status" value="1"/>
</dbReference>
<reference evidence="1" key="1">
    <citation type="submission" date="2018-05" db="EMBL/GenBank/DDBJ databases">
        <authorList>
            <person name="Lanie J.A."/>
            <person name="Ng W.-L."/>
            <person name="Kazmierczak K.M."/>
            <person name="Andrzejewski T.M."/>
            <person name="Davidsen T.M."/>
            <person name="Wayne K.J."/>
            <person name="Tettelin H."/>
            <person name="Glass J.I."/>
            <person name="Rusch D."/>
            <person name="Podicherti R."/>
            <person name="Tsui H.-C.T."/>
            <person name="Winkler M.E."/>
        </authorList>
    </citation>
    <scope>NUCLEOTIDE SEQUENCE</scope>
</reference>
<dbReference type="Pfam" id="PF13692">
    <property type="entry name" value="Glyco_trans_1_4"/>
    <property type="match status" value="1"/>
</dbReference>
<evidence type="ECO:0008006" key="2">
    <source>
        <dbReference type="Google" id="ProtNLM"/>
    </source>
</evidence>
<dbReference type="CDD" id="cd03801">
    <property type="entry name" value="GT4_PimA-like"/>
    <property type="match status" value="1"/>
</dbReference>
<dbReference type="SUPFAM" id="SSF53756">
    <property type="entry name" value="UDP-Glycosyltransferase/glycogen phosphorylase"/>
    <property type="match status" value="1"/>
</dbReference>
<name>A0A382BKS3_9ZZZZ</name>
<feature type="non-terminal residue" evidence="1">
    <location>
        <position position="487"/>
    </location>
</feature>
<dbReference type="EMBL" id="UINC01030225">
    <property type="protein sequence ID" value="SVB14264.1"/>
    <property type="molecule type" value="Genomic_DNA"/>
</dbReference>
<dbReference type="AlphaFoldDB" id="A0A382BKS3"/>
<dbReference type="Gene3D" id="3.40.50.2000">
    <property type="entry name" value="Glycogen Phosphorylase B"/>
    <property type="match status" value="1"/>
</dbReference>
<sequence length="487" mass="56514">MNFKILSFNWHEPYLCLLARIGYEFLIVEPEITPGQYRRWDENMRPVPENVQLISKTTAREMLELGEFDLIIAHNIKDLLEVKDYSLPKIIVFHNCLTTEIKLAKDKVTRKDYLDKIDILLEGVHKVFISEKKRQDWGLNGDVILPGLDVSEYGGYSGDREVVLQVGNMLQERDLMMGYSLSKKIVRDHPLTIMGMNPNIPGSRLSRGFQDLLEHFRSSRVFINTTVEEFEDGYNLSMLEAMATGMPVVSSWNKSSPIEDGKNGYVSKDLEYLNRHIDFLLRNPKEAMRLGGKARETVQEKFPLKRFLQSWRKVIEKSVLEFLERTGINLQKSTQLFKDKIRKNILMDFVSYPATTAHFLERAFRQKHNVKTCGSQINDKIIKLWNLEALNWEITPQDIFRGNATPLQQVMAELPEGWQPDFYLWVETGLSDIPVDLSEHELPKVCFLIDTHIHFERHLEIAGNFDFVFLAQKAYVQPMMQAGIKNV</sequence>
<dbReference type="GO" id="GO:0016757">
    <property type="term" value="F:glycosyltransferase activity"/>
    <property type="evidence" value="ECO:0007669"/>
    <property type="project" value="TreeGrafter"/>
</dbReference>
<accession>A0A382BKS3</accession>
<dbReference type="PANTHER" id="PTHR12526:SF623">
    <property type="entry name" value="WABG"/>
    <property type="match status" value="1"/>
</dbReference>
<proteinExistence type="predicted"/>
<evidence type="ECO:0000313" key="1">
    <source>
        <dbReference type="EMBL" id="SVB14264.1"/>
    </source>
</evidence>
<organism evidence="1">
    <name type="scientific">marine metagenome</name>
    <dbReference type="NCBI Taxonomy" id="408172"/>
    <lineage>
        <taxon>unclassified sequences</taxon>
        <taxon>metagenomes</taxon>
        <taxon>ecological metagenomes</taxon>
    </lineage>
</organism>